<protein>
    <submittedName>
        <fullName evidence="2">Uncharacterized protein</fullName>
    </submittedName>
</protein>
<feature type="region of interest" description="Disordered" evidence="1">
    <location>
        <begin position="120"/>
        <end position="177"/>
    </location>
</feature>
<feature type="compositionally biased region" description="Basic and acidic residues" evidence="1">
    <location>
        <begin position="121"/>
        <end position="133"/>
    </location>
</feature>
<sequence>MPSTPTEEGGYHQNASTLLEHWKKCGAAKVPAESCGEEELSCTGVTPLVLAGREVLWFETSLVVTRGVWVRTALILMLKVEDECMMKRTRMVEMTSSHSRGPTFFWITLHSMLQWSFGVEGGREGGRERESRNHLNGHGMGAQATWSIRKEGRRNHSQPSSSSSLVSSTDEEIAEDK</sequence>
<gene>
    <name evidence="2" type="ORF">B296_00037513</name>
</gene>
<dbReference type="EMBL" id="AMZH03021125">
    <property type="protein sequence ID" value="RRT38524.1"/>
    <property type="molecule type" value="Genomic_DNA"/>
</dbReference>
<proteinExistence type="predicted"/>
<dbReference type="AlphaFoldDB" id="A0A426XGC9"/>
<feature type="compositionally biased region" description="Low complexity" evidence="1">
    <location>
        <begin position="157"/>
        <end position="168"/>
    </location>
</feature>
<name>A0A426XGC9_ENSVE</name>
<evidence type="ECO:0000313" key="3">
    <source>
        <dbReference type="Proteomes" id="UP000287651"/>
    </source>
</evidence>
<accession>A0A426XGC9</accession>
<reference evidence="2 3" key="1">
    <citation type="journal article" date="2014" name="Agronomy (Basel)">
        <title>A Draft Genome Sequence for Ensete ventricosum, the Drought-Tolerant Tree Against Hunger.</title>
        <authorList>
            <person name="Harrison J."/>
            <person name="Moore K.A."/>
            <person name="Paszkiewicz K."/>
            <person name="Jones T."/>
            <person name="Grant M."/>
            <person name="Ambacheew D."/>
            <person name="Muzemil S."/>
            <person name="Studholme D.J."/>
        </authorList>
    </citation>
    <scope>NUCLEOTIDE SEQUENCE [LARGE SCALE GENOMIC DNA]</scope>
</reference>
<evidence type="ECO:0000256" key="1">
    <source>
        <dbReference type="SAM" id="MobiDB-lite"/>
    </source>
</evidence>
<evidence type="ECO:0000313" key="2">
    <source>
        <dbReference type="EMBL" id="RRT38524.1"/>
    </source>
</evidence>
<organism evidence="2 3">
    <name type="scientific">Ensete ventricosum</name>
    <name type="common">Abyssinian banana</name>
    <name type="synonym">Musa ensete</name>
    <dbReference type="NCBI Taxonomy" id="4639"/>
    <lineage>
        <taxon>Eukaryota</taxon>
        <taxon>Viridiplantae</taxon>
        <taxon>Streptophyta</taxon>
        <taxon>Embryophyta</taxon>
        <taxon>Tracheophyta</taxon>
        <taxon>Spermatophyta</taxon>
        <taxon>Magnoliopsida</taxon>
        <taxon>Liliopsida</taxon>
        <taxon>Zingiberales</taxon>
        <taxon>Musaceae</taxon>
        <taxon>Ensete</taxon>
    </lineage>
</organism>
<comment type="caution">
    <text evidence="2">The sequence shown here is derived from an EMBL/GenBank/DDBJ whole genome shotgun (WGS) entry which is preliminary data.</text>
</comment>
<dbReference type="Proteomes" id="UP000287651">
    <property type="component" value="Unassembled WGS sequence"/>
</dbReference>